<organism evidence="2 3">
    <name type="scientific">Molossus molossus</name>
    <name type="common">Pallas' mastiff bat</name>
    <name type="synonym">Vespertilio molossus</name>
    <dbReference type="NCBI Taxonomy" id="27622"/>
    <lineage>
        <taxon>Eukaryota</taxon>
        <taxon>Metazoa</taxon>
        <taxon>Chordata</taxon>
        <taxon>Craniata</taxon>
        <taxon>Vertebrata</taxon>
        <taxon>Euteleostomi</taxon>
        <taxon>Mammalia</taxon>
        <taxon>Eutheria</taxon>
        <taxon>Laurasiatheria</taxon>
        <taxon>Chiroptera</taxon>
        <taxon>Yangochiroptera</taxon>
        <taxon>Molossidae</taxon>
        <taxon>Molossus</taxon>
    </lineage>
</organism>
<sequence>MACPPLFQRRGSDPTSGGKASLSKPPTWPLVLRLAQMTGPRYFLSPSLRPRSPGFTIWHQWKQQAWGYSPSTYMFPELRSVPGVHRTETSRNWPPRSSEKAPSPASSQTLTPHLFPARPGARCFMNMSDRSRWTKCFLNAGHTLCLDDTQDRCTGLDSTGQK</sequence>
<accession>A0A7J8CZU8</accession>
<protein>
    <submittedName>
        <fullName evidence="2">Uncharacterized protein</fullName>
    </submittedName>
</protein>
<reference evidence="2 3" key="1">
    <citation type="journal article" date="2020" name="Nature">
        <title>Six reference-quality genomes reveal evolution of bat adaptations.</title>
        <authorList>
            <person name="Jebb D."/>
            <person name="Huang Z."/>
            <person name="Pippel M."/>
            <person name="Hughes G.M."/>
            <person name="Lavrichenko K."/>
            <person name="Devanna P."/>
            <person name="Winkler S."/>
            <person name="Jermiin L.S."/>
            <person name="Skirmuntt E.C."/>
            <person name="Katzourakis A."/>
            <person name="Burkitt-Gray L."/>
            <person name="Ray D.A."/>
            <person name="Sullivan K.A.M."/>
            <person name="Roscito J.G."/>
            <person name="Kirilenko B.M."/>
            <person name="Davalos L.M."/>
            <person name="Corthals A.P."/>
            <person name="Power M.L."/>
            <person name="Jones G."/>
            <person name="Ransome R.D."/>
            <person name="Dechmann D.K.N."/>
            <person name="Locatelli A.G."/>
            <person name="Puechmaille S.J."/>
            <person name="Fedrigo O."/>
            <person name="Jarvis E.D."/>
            <person name="Hiller M."/>
            <person name="Vernes S.C."/>
            <person name="Myers E.W."/>
            <person name="Teeling E.C."/>
        </authorList>
    </citation>
    <scope>NUCLEOTIDE SEQUENCE [LARGE SCALE GENOMIC DNA]</scope>
    <source>
        <strain evidence="2">MMolMol1</strain>
        <tissue evidence="2">Muscle</tissue>
    </source>
</reference>
<comment type="caution">
    <text evidence="2">The sequence shown here is derived from an EMBL/GenBank/DDBJ whole genome shotgun (WGS) entry which is preliminary data.</text>
</comment>
<evidence type="ECO:0000313" key="2">
    <source>
        <dbReference type="EMBL" id="KAF6416272.1"/>
    </source>
</evidence>
<evidence type="ECO:0000313" key="3">
    <source>
        <dbReference type="Proteomes" id="UP000550707"/>
    </source>
</evidence>
<name>A0A7J8CZU8_MOLMO</name>
<gene>
    <name evidence="2" type="ORF">HJG59_009527</name>
</gene>
<feature type="region of interest" description="Disordered" evidence="1">
    <location>
        <begin position="84"/>
        <end position="112"/>
    </location>
</feature>
<evidence type="ECO:0000256" key="1">
    <source>
        <dbReference type="SAM" id="MobiDB-lite"/>
    </source>
</evidence>
<dbReference type="InParanoid" id="A0A7J8CZU8"/>
<dbReference type="AlphaFoldDB" id="A0A7J8CZU8"/>
<dbReference type="EMBL" id="JACASF010000019">
    <property type="protein sequence ID" value="KAF6416272.1"/>
    <property type="molecule type" value="Genomic_DNA"/>
</dbReference>
<dbReference type="Proteomes" id="UP000550707">
    <property type="component" value="Unassembled WGS sequence"/>
</dbReference>
<proteinExistence type="predicted"/>
<feature type="region of interest" description="Disordered" evidence="1">
    <location>
        <begin position="1"/>
        <end position="24"/>
    </location>
</feature>
<keyword evidence="3" id="KW-1185">Reference proteome</keyword>